<dbReference type="InterPro" id="IPR036162">
    <property type="entry name" value="Resolvase-like_N_sf"/>
</dbReference>
<evidence type="ECO:0000259" key="4">
    <source>
        <dbReference type="PROSITE" id="PS51737"/>
    </source>
</evidence>
<accession>A0ABZ1TGQ9</accession>
<feature type="domain" description="Recombinase" evidence="4">
    <location>
        <begin position="166"/>
        <end position="305"/>
    </location>
</feature>
<dbReference type="EMBL" id="CP108090">
    <property type="protein sequence ID" value="WUQ14521.1"/>
    <property type="molecule type" value="Genomic_DNA"/>
</dbReference>
<dbReference type="InterPro" id="IPR050639">
    <property type="entry name" value="SSR_resolvase"/>
</dbReference>
<evidence type="ECO:0000256" key="1">
    <source>
        <dbReference type="ARBA" id="ARBA00023125"/>
    </source>
</evidence>
<reference evidence="5" key="1">
    <citation type="submission" date="2022-10" db="EMBL/GenBank/DDBJ databases">
        <title>The complete genomes of actinobacterial strains from the NBC collection.</title>
        <authorList>
            <person name="Joergensen T.S."/>
            <person name="Alvarez Arevalo M."/>
            <person name="Sterndorff E.B."/>
            <person name="Faurdal D."/>
            <person name="Vuksanovic O."/>
            <person name="Mourched A.-S."/>
            <person name="Charusanti P."/>
            <person name="Shaw S."/>
            <person name="Blin K."/>
            <person name="Weber T."/>
        </authorList>
    </citation>
    <scope>NUCLEOTIDE SEQUENCE</scope>
    <source>
        <strain evidence="5">NBC_00248</strain>
    </source>
</reference>
<dbReference type="Gene3D" id="3.40.50.1390">
    <property type="entry name" value="Resolvase, N-terminal catalytic domain"/>
    <property type="match status" value="1"/>
</dbReference>
<dbReference type="PANTHER" id="PTHR30461">
    <property type="entry name" value="DNA-INVERTASE FROM LAMBDOID PROPHAGE"/>
    <property type="match status" value="1"/>
</dbReference>
<evidence type="ECO:0000256" key="3">
    <source>
        <dbReference type="SAM" id="Coils"/>
    </source>
</evidence>
<dbReference type="InterPro" id="IPR011109">
    <property type="entry name" value="DNA_bind_recombinase_dom"/>
</dbReference>
<dbReference type="PANTHER" id="PTHR30461:SF2">
    <property type="entry name" value="SERINE RECOMBINASE PINE-RELATED"/>
    <property type="match status" value="1"/>
</dbReference>
<dbReference type="SUPFAM" id="SSF53041">
    <property type="entry name" value="Resolvase-like"/>
    <property type="match status" value="1"/>
</dbReference>
<keyword evidence="2" id="KW-0233">DNA recombination</keyword>
<dbReference type="Proteomes" id="UP001432039">
    <property type="component" value="Chromosome"/>
</dbReference>
<evidence type="ECO:0000256" key="2">
    <source>
        <dbReference type="ARBA" id="ARBA00023172"/>
    </source>
</evidence>
<keyword evidence="3" id="KW-0175">Coiled coil</keyword>
<name>A0ABZ1TGQ9_STRVG</name>
<dbReference type="Pfam" id="PF07508">
    <property type="entry name" value="Recombinase"/>
    <property type="match status" value="1"/>
</dbReference>
<protein>
    <submittedName>
        <fullName evidence="5">Recombinase family protein</fullName>
    </submittedName>
</protein>
<dbReference type="Gene3D" id="3.90.1750.20">
    <property type="entry name" value="Putative Large Serine Recombinase, Chain B, Domain 2"/>
    <property type="match status" value="1"/>
</dbReference>
<keyword evidence="1" id="KW-0238">DNA-binding</keyword>
<gene>
    <name evidence="5" type="ORF">OG517_25625</name>
</gene>
<sequence>MPYKLSPGTRVLKMRRISRDSEDSSALARQAEALDGAVGESRFDVVGDVEDSFISGAVRPEERPGLGRWMREPLWYEWDAIMVTSLDRITRNQTHWEMFADKCYQDGKDVICLDDPALDITPGNGRMIAYIKATQAQEYREAIVQKRRNQTQYYRDECLWGGGTWPFGYRPVLTEYQGRQRYKLLIDRVTGPLIREAYERIAEQGWSMSRLCQDWNERGVLTSQDYQRSVNGAEKKAGVKTAVKGSKWTTSTLGKMLKKPILKGIAMHKGEPLLRDGVPVRWADPILSDEEFDKLQAAVSALGRHRAGIKSNASPMAGVLYCPCGRKMYENSSIGKLNTGDVRQHKYFRCSSWSNGKACDFSVSWSQDQVYAAAEHAFLVKLGGEEITERHYVPGRDNRKQIKELERAIDNLSQSITLAASPVVVASLTRAMEAHASNLEELMAEPFVPGRWEATGTGQTYAEKWSAMTGRKEQGSFLRQAGMRLFIWGRPGAKGRGIAVHVISPNDVAERASDALAGSVDPADEEAWNLEALKIFNKVLGAEIDELRSVPLQ</sequence>
<dbReference type="RefSeq" id="WP_328963268.1">
    <property type="nucleotide sequence ID" value="NZ_CP108090.1"/>
</dbReference>
<dbReference type="SMART" id="SM00857">
    <property type="entry name" value="Resolvase"/>
    <property type="match status" value="1"/>
</dbReference>
<dbReference type="Pfam" id="PF00239">
    <property type="entry name" value="Resolvase"/>
    <property type="match status" value="1"/>
</dbReference>
<evidence type="ECO:0000313" key="6">
    <source>
        <dbReference type="Proteomes" id="UP001432039"/>
    </source>
</evidence>
<organism evidence="5 6">
    <name type="scientific">Streptomyces virginiae</name>
    <name type="common">Streptomyces cinnamonensis</name>
    <dbReference type="NCBI Taxonomy" id="1961"/>
    <lineage>
        <taxon>Bacteria</taxon>
        <taxon>Bacillati</taxon>
        <taxon>Actinomycetota</taxon>
        <taxon>Actinomycetes</taxon>
        <taxon>Kitasatosporales</taxon>
        <taxon>Streptomycetaceae</taxon>
        <taxon>Streptomyces</taxon>
    </lineage>
</organism>
<dbReference type="InterPro" id="IPR038109">
    <property type="entry name" value="DNA_bind_recomb_sf"/>
</dbReference>
<keyword evidence="6" id="KW-1185">Reference proteome</keyword>
<dbReference type="PROSITE" id="PS51737">
    <property type="entry name" value="RECOMBINASE_DNA_BIND"/>
    <property type="match status" value="1"/>
</dbReference>
<dbReference type="CDD" id="cd00338">
    <property type="entry name" value="Ser_Recombinase"/>
    <property type="match status" value="1"/>
</dbReference>
<evidence type="ECO:0000313" key="5">
    <source>
        <dbReference type="EMBL" id="WUQ14521.1"/>
    </source>
</evidence>
<feature type="coiled-coil region" evidence="3">
    <location>
        <begin position="395"/>
        <end position="445"/>
    </location>
</feature>
<dbReference type="InterPro" id="IPR006119">
    <property type="entry name" value="Resolv_N"/>
</dbReference>
<proteinExistence type="predicted"/>